<organism evidence="3 4">
    <name type="scientific">Caulobacter segnis</name>
    <dbReference type="NCBI Taxonomy" id="88688"/>
    <lineage>
        <taxon>Bacteria</taxon>
        <taxon>Pseudomonadati</taxon>
        <taxon>Pseudomonadota</taxon>
        <taxon>Alphaproteobacteria</taxon>
        <taxon>Caulobacterales</taxon>
        <taxon>Caulobacteraceae</taxon>
        <taxon>Caulobacter</taxon>
    </lineage>
</organism>
<gene>
    <name evidence="3" type="ORF">MZV50_22970</name>
</gene>
<sequence>MRRTVLAAAGLALVSMGRAMAQERIQIVSPWGEVTATLADNAAARAFARRLPMTIQMRDHLRQEKTGILSSPLPQAQRQVDFKPGTLGLWGSDEVVIYYRGGRVPQPGIVVLGKVAGDVSIFDRPGPVLVQVRQAQASTAK</sequence>
<dbReference type="Gene3D" id="2.40.100.20">
    <property type="match status" value="1"/>
</dbReference>
<accession>A0ABY4ZRE8</accession>
<keyword evidence="4" id="KW-1185">Reference proteome</keyword>
<evidence type="ECO:0000256" key="1">
    <source>
        <dbReference type="SAM" id="SignalP"/>
    </source>
</evidence>
<feature type="chain" id="PRO_5046014763" evidence="1">
    <location>
        <begin position="22"/>
        <end position="141"/>
    </location>
</feature>
<dbReference type="InterPro" id="IPR029000">
    <property type="entry name" value="Cyclophilin-like_dom_sf"/>
</dbReference>
<dbReference type="SUPFAM" id="SSF50891">
    <property type="entry name" value="Cyclophilin-like"/>
    <property type="match status" value="1"/>
</dbReference>
<proteinExistence type="predicted"/>
<feature type="domain" description="Cyclophilin-like" evidence="2">
    <location>
        <begin position="32"/>
        <end position="132"/>
    </location>
</feature>
<evidence type="ECO:0000313" key="4">
    <source>
        <dbReference type="Proteomes" id="UP001057520"/>
    </source>
</evidence>
<dbReference type="EMBL" id="CP096040">
    <property type="protein sequence ID" value="USQ95378.1"/>
    <property type="molecule type" value="Genomic_DNA"/>
</dbReference>
<name>A0ABY4ZRE8_9CAUL</name>
<evidence type="ECO:0000259" key="2">
    <source>
        <dbReference type="Pfam" id="PF18050"/>
    </source>
</evidence>
<keyword evidence="1" id="KW-0732">Signal</keyword>
<reference evidence="3 4" key="1">
    <citation type="submission" date="2022-04" db="EMBL/GenBank/DDBJ databases">
        <title>Genome sequence of soybean root-associated Caulobacter segnis RL271.</title>
        <authorList>
            <person name="Longley R."/>
            <person name="Bonito G."/>
            <person name="Trigodet F."/>
            <person name="Crosson S."/>
            <person name="Fiebig A."/>
        </authorList>
    </citation>
    <scope>NUCLEOTIDE SEQUENCE [LARGE SCALE GENOMIC DNA]</scope>
    <source>
        <strain evidence="3 4">RL271</strain>
    </source>
</reference>
<dbReference type="Proteomes" id="UP001057520">
    <property type="component" value="Chromosome"/>
</dbReference>
<evidence type="ECO:0000313" key="3">
    <source>
        <dbReference type="EMBL" id="USQ95378.1"/>
    </source>
</evidence>
<dbReference type="Pfam" id="PF18050">
    <property type="entry name" value="Cyclophil_like2"/>
    <property type="match status" value="1"/>
</dbReference>
<dbReference type="InterPro" id="IPR041183">
    <property type="entry name" value="Cyclophilin-like"/>
</dbReference>
<protein>
    <submittedName>
        <fullName evidence="3">Cyclophilin-like fold protein</fullName>
    </submittedName>
</protein>
<feature type="signal peptide" evidence="1">
    <location>
        <begin position="1"/>
        <end position="21"/>
    </location>
</feature>